<proteinExistence type="predicted"/>
<evidence type="ECO:0000313" key="1">
    <source>
        <dbReference type="EMBL" id="TQF14209.1"/>
    </source>
</evidence>
<sequence>MSPMQVLLIDYDLKSEPHTDRSKDYAALEETIRQHSMGTYERGLHSQFFVFSPMPIVNWHGHIRQSPGWRNGDEVTIVQLQPGSASGDIPARVLGWVARSA</sequence>
<accession>A0A540WYZ6</accession>
<keyword evidence="2" id="KW-1185">Reference proteome</keyword>
<name>A0A540WYZ6_9BACT</name>
<protein>
    <submittedName>
        <fullName evidence="1">Uncharacterized protein</fullName>
    </submittedName>
</protein>
<dbReference type="EMBL" id="VIFM01000074">
    <property type="protein sequence ID" value="TQF14209.1"/>
    <property type="molecule type" value="Genomic_DNA"/>
</dbReference>
<comment type="caution">
    <text evidence="1">The sequence shown here is derived from an EMBL/GenBank/DDBJ whole genome shotgun (WGS) entry which is preliminary data.</text>
</comment>
<dbReference type="AlphaFoldDB" id="A0A540WYZ6"/>
<dbReference type="RefSeq" id="WP_141644065.1">
    <property type="nucleotide sequence ID" value="NZ_VIFM01000074.1"/>
</dbReference>
<gene>
    <name evidence="1" type="ORF">FJV41_19765</name>
</gene>
<organism evidence="1 2">
    <name type="scientific">Myxococcus llanfairpwllgwyngyllgogerychwyrndrobwllllantysiliogogogochensis</name>
    <dbReference type="NCBI Taxonomy" id="2590453"/>
    <lineage>
        <taxon>Bacteria</taxon>
        <taxon>Pseudomonadati</taxon>
        <taxon>Myxococcota</taxon>
        <taxon>Myxococcia</taxon>
        <taxon>Myxococcales</taxon>
        <taxon>Cystobacterineae</taxon>
        <taxon>Myxococcaceae</taxon>
        <taxon>Myxococcus</taxon>
    </lineage>
</organism>
<dbReference type="Proteomes" id="UP000315369">
    <property type="component" value="Unassembled WGS sequence"/>
</dbReference>
<reference evidence="1 2" key="1">
    <citation type="submission" date="2019-06" db="EMBL/GenBank/DDBJ databases">
        <authorList>
            <person name="Livingstone P."/>
            <person name="Whitworth D."/>
        </authorList>
    </citation>
    <scope>NUCLEOTIDE SEQUENCE [LARGE SCALE GENOMIC DNA]</scope>
    <source>
        <strain evidence="1 2">AM401</strain>
    </source>
</reference>
<evidence type="ECO:0000313" key="2">
    <source>
        <dbReference type="Proteomes" id="UP000315369"/>
    </source>
</evidence>